<evidence type="ECO:0000256" key="3">
    <source>
        <dbReference type="SAM" id="MobiDB-lite"/>
    </source>
</evidence>
<dbReference type="InterPro" id="IPR020422">
    <property type="entry name" value="TYR_PHOSPHATASE_DUAL_dom"/>
</dbReference>
<dbReference type="PROSITE" id="PS50054">
    <property type="entry name" value="TYR_PHOSPHATASE_DUAL"/>
    <property type="match status" value="1"/>
</dbReference>
<dbReference type="InterPro" id="IPR029021">
    <property type="entry name" value="Prot-tyrosine_phosphatase-like"/>
</dbReference>
<evidence type="ECO:0000259" key="5">
    <source>
        <dbReference type="PROSITE" id="PS50056"/>
    </source>
</evidence>
<dbReference type="SMART" id="SM00195">
    <property type="entry name" value="DSPc"/>
    <property type="match status" value="1"/>
</dbReference>
<dbReference type="GO" id="GO:0005634">
    <property type="term" value="C:nucleus"/>
    <property type="evidence" value="ECO:0007669"/>
    <property type="project" value="EnsemblPlants"/>
</dbReference>
<feature type="domain" description="Tyrosine-protein phosphatase" evidence="4">
    <location>
        <begin position="25"/>
        <end position="170"/>
    </location>
</feature>
<keyword evidence="7" id="KW-1185">Reference proteome</keyword>
<sequence>MICLRLVVAEGEAREGDASRRRVHLRSMIVKGKIGEGDDGVRGEEEEEGERRKVRVRREEKRGVAMKTVPACQNLYKNSFVYHCLQDDKTLQFDDAIKFLEQCEKEKERVLVHCMSGKNRSPAIVMGYLMKCKGWRLPQSFHWVKDRRPQVELSPAVHEQLVAYEKKVFGSQEAVQIQVQPQPDPVPTFGLGLGFPRPADPSPVPIFNQGTTSIFERTTPNNFTFGAGNEAPMDSSSA</sequence>
<dbReference type="GO" id="GO:0033549">
    <property type="term" value="F:MAP kinase phosphatase activity"/>
    <property type="evidence" value="ECO:0007669"/>
    <property type="project" value="EnsemblPlants"/>
</dbReference>
<dbReference type="EMBL" id="CM007385">
    <property type="protein sequence ID" value="ONK68313.1"/>
    <property type="molecule type" value="Genomic_DNA"/>
</dbReference>
<dbReference type="PANTHER" id="PTHR47244:SF1">
    <property type="entry name" value="PROTEIN-TYROSINE-PHOSPHATASE IBR5"/>
    <property type="match status" value="1"/>
</dbReference>
<proteinExistence type="predicted"/>
<evidence type="ECO:0000313" key="6">
    <source>
        <dbReference type="EMBL" id="ONK68313.1"/>
    </source>
</evidence>
<dbReference type="PROSITE" id="PS00383">
    <property type="entry name" value="TYR_PHOSPHATASE_1"/>
    <property type="match status" value="1"/>
</dbReference>
<dbReference type="InterPro" id="IPR044212">
    <property type="entry name" value="IBR5-like"/>
</dbReference>
<dbReference type="Gene3D" id="3.90.190.10">
    <property type="entry name" value="Protein tyrosine phosphatase superfamily"/>
    <property type="match status" value="1"/>
</dbReference>
<dbReference type="PANTHER" id="PTHR47244">
    <property type="entry name" value="PROTEIN-TYROSINE-PHOSPHATASE IBR5"/>
    <property type="match status" value="1"/>
</dbReference>
<dbReference type="InterPro" id="IPR016130">
    <property type="entry name" value="Tyr_Pase_AS"/>
</dbReference>
<dbReference type="GO" id="GO:0009734">
    <property type="term" value="P:auxin-activated signaling pathway"/>
    <property type="evidence" value="ECO:0007669"/>
    <property type="project" value="EnsemblPlants"/>
</dbReference>
<dbReference type="Pfam" id="PF00782">
    <property type="entry name" value="DSPc"/>
    <property type="match status" value="1"/>
</dbReference>
<feature type="domain" description="Tyrosine specific protein phosphatases" evidence="5">
    <location>
        <begin position="91"/>
        <end position="159"/>
    </location>
</feature>
<dbReference type="GO" id="GO:0061388">
    <property type="term" value="P:regulation of rate of cell growth"/>
    <property type="evidence" value="ECO:0007669"/>
    <property type="project" value="EnsemblPlants"/>
</dbReference>
<feature type="region of interest" description="Disordered" evidence="3">
    <location>
        <begin position="218"/>
        <end position="238"/>
    </location>
</feature>
<accession>A0A5P1ERM6</accession>
<dbReference type="Gramene" id="ONK68313">
    <property type="protein sequence ID" value="ONK68313"/>
    <property type="gene ID" value="A4U43_C05F10050"/>
</dbReference>
<evidence type="ECO:0000259" key="4">
    <source>
        <dbReference type="PROSITE" id="PS50054"/>
    </source>
</evidence>
<dbReference type="InterPro" id="IPR000387">
    <property type="entry name" value="Tyr_Pase_dom"/>
</dbReference>
<evidence type="ECO:0000256" key="1">
    <source>
        <dbReference type="ARBA" id="ARBA00022801"/>
    </source>
</evidence>
<dbReference type="PROSITE" id="PS50056">
    <property type="entry name" value="TYR_PHOSPHATASE_2"/>
    <property type="match status" value="1"/>
</dbReference>
<keyword evidence="2" id="KW-0904">Protein phosphatase</keyword>
<dbReference type="OMA" id="MICLRLV"/>
<dbReference type="InterPro" id="IPR000340">
    <property type="entry name" value="Dual-sp_phosphatase_cat-dom"/>
</dbReference>
<gene>
    <name evidence="6" type="ORF">A4U43_C05F10050</name>
</gene>
<dbReference type="Proteomes" id="UP000243459">
    <property type="component" value="Chromosome 5"/>
</dbReference>
<organism evidence="6 7">
    <name type="scientific">Asparagus officinalis</name>
    <name type="common">Garden asparagus</name>
    <dbReference type="NCBI Taxonomy" id="4686"/>
    <lineage>
        <taxon>Eukaryota</taxon>
        <taxon>Viridiplantae</taxon>
        <taxon>Streptophyta</taxon>
        <taxon>Embryophyta</taxon>
        <taxon>Tracheophyta</taxon>
        <taxon>Spermatophyta</taxon>
        <taxon>Magnoliopsida</taxon>
        <taxon>Liliopsida</taxon>
        <taxon>Asparagales</taxon>
        <taxon>Asparagaceae</taxon>
        <taxon>Asparagoideae</taxon>
        <taxon>Asparagus</taxon>
    </lineage>
</organism>
<evidence type="ECO:0000256" key="2">
    <source>
        <dbReference type="ARBA" id="ARBA00022912"/>
    </source>
</evidence>
<evidence type="ECO:0000313" key="7">
    <source>
        <dbReference type="Proteomes" id="UP000243459"/>
    </source>
</evidence>
<dbReference type="AlphaFoldDB" id="A0A5P1ERM6"/>
<dbReference type="GO" id="GO:0009738">
    <property type="term" value="P:abscisic acid-activated signaling pathway"/>
    <property type="evidence" value="ECO:0007669"/>
    <property type="project" value="InterPro"/>
</dbReference>
<name>A0A5P1ERM6_ASPOF</name>
<reference evidence="7" key="1">
    <citation type="journal article" date="2017" name="Nat. Commun.">
        <title>The asparagus genome sheds light on the origin and evolution of a young Y chromosome.</title>
        <authorList>
            <person name="Harkess A."/>
            <person name="Zhou J."/>
            <person name="Xu C."/>
            <person name="Bowers J.E."/>
            <person name="Van der Hulst R."/>
            <person name="Ayyampalayam S."/>
            <person name="Mercati F."/>
            <person name="Riccardi P."/>
            <person name="McKain M.R."/>
            <person name="Kakrana A."/>
            <person name="Tang H."/>
            <person name="Ray J."/>
            <person name="Groenendijk J."/>
            <person name="Arikit S."/>
            <person name="Mathioni S.M."/>
            <person name="Nakano M."/>
            <person name="Shan H."/>
            <person name="Telgmann-Rauber A."/>
            <person name="Kanno A."/>
            <person name="Yue Z."/>
            <person name="Chen H."/>
            <person name="Li W."/>
            <person name="Chen Y."/>
            <person name="Xu X."/>
            <person name="Zhang Y."/>
            <person name="Luo S."/>
            <person name="Chen H."/>
            <person name="Gao J."/>
            <person name="Mao Z."/>
            <person name="Pires J.C."/>
            <person name="Luo M."/>
            <person name="Kudrna D."/>
            <person name="Wing R.A."/>
            <person name="Meyers B.C."/>
            <person name="Yi K."/>
            <person name="Kong H."/>
            <person name="Lavrijsen P."/>
            <person name="Sunseri F."/>
            <person name="Falavigna A."/>
            <person name="Ye Y."/>
            <person name="Leebens-Mack J.H."/>
            <person name="Chen G."/>
        </authorList>
    </citation>
    <scope>NUCLEOTIDE SEQUENCE [LARGE SCALE GENOMIC DNA]</scope>
    <source>
        <strain evidence="7">cv. DH0086</strain>
    </source>
</reference>
<evidence type="ECO:0008006" key="8">
    <source>
        <dbReference type="Google" id="ProtNLM"/>
    </source>
</evidence>
<dbReference type="SUPFAM" id="SSF52799">
    <property type="entry name" value="(Phosphotyrosine protein) phosphatases II"/>
    <property type="match status" value="1"/>
</dbReference>
<protein>
    <recommendedName>
        <fullName evidence="8">Tyrosine-protein phosphatase domain-containing protein</fullName>
    </recommendedName>
</protein>
<dbReference type="GO" id="GO:0046620">
    <property type="term" value="P:regulation of organ growth"/>
    <property type="evidence" value="ECO:0007669"/>
    <property type="project" value="EnsemblPlants"/>
</dbReference>
<keyword evidence="1" id="KW-0378">Hydrolase</keyword>